<dbReference type="PROSITE" id="PS51257">
    <property type="entry name" value="PROKAR_LIPOPROTEIN"/>
    <property type="match status" value="1"/>
</dbReference>
<evidence type="ECO:0000313" key="7">
    <source>
        <dbReference type="EMBL" id="MEJ5093027.1"/>
    </source>
</evidence>
<keyword evidence="1" id="KW-0732">Signal</keyword>
<dbReference type="InterPro" id="IPR018660">
    <property type="entry name" value="MliC"/>
</dbReference>
<sequence>MTRTTTAAALALLLAGCGGGVSERDENTPEAAADTAAPAEKSAGPVPSPTSVAAPAPSPRSSPTPPVASAADDPDEETAEAARAVVQRYYALLARGDYAAARALWRRGSEGSGRDARAFARSFVRYASYGARVGAPGPVDAGAGQRYVTVPVTVRGTLKDGGVPFTQAGEVTLHRTGDIDGATAEQRSWRIEKIELSPIEAPAGDLPPRVTARYQCEDGTLLIATFDNRADTVTLRALGRTLGVLKGQRPASGIWYAGDGMTLRGKGRDASFEADGQAPVHCVASDAR</sequence>
<organism evidence="7 8">
    <name type="scientific">Sphingomonas molluscorum</name>
    <dbReference type="NCBI Taxonomy" id="418184"/>
    <lineage>
        <taxon>Bacteria</taxon>
        <taxon>Pseudomonadati</taxon>
        <taxon>Pseudomonadota</taxon>
        <taxon>Alphaproteobacteria</taxon>
        <taxon>Sphingomonadales</taxon>
        <taxon>Sphingomonadaceae</taxon>
        <taxon>Sphingomonas</taxon>
    </lineage>
</organism>
<dbReference type="EMBL" id="JBBGZA010000001">
    <property type="protein sequence ID" value="MEJ5093027.1"/>
    <property type="molecule type" value="Genomic_DNA"/>
</dbReference>
<proteinExistence type="predicted"/>
<accession>A0ABU8PZV4</accession>
<dbReference type="Pfam" id="PF09864">
    <property type="entry name" value="MliC"/>
    <property type="match status" value="1"/>
</dbReference>
<evidence type="ECO:0000256" key="5">
    <source>
        <dbReference type="SAM" id="MobiDB-lite"/>
    </source>
</evidence>
<protein>
    <submittedName>
        <fullName evidence="7">MliC family protein</fullName>
    </submittedName>
</protein>
<keyword evidence="4" id="KW-0449">Lipoprotein</keyword>
<feature type="compositionally biased region" description="Pro residues" evidence="5">
    <location>
        <begin position="56"/>
        <end position="66"/>
    </location>
</feature>
<dbReference type="Proteomes" id="UP001380365">
    <property type="component" value="Unassembled WGS sequence"/>
</dbReference>
<evidence type="ECO:0000259" key="6">
    <source>
        <dbReference type="Pfam" id="PF09864"/>
    </source>
</evidence>
<keyword evidence="8" id="KW-1185">Reference proteome</keyword>
<evidence type="ECO:0000256" key="2">
    <source>
        <dbReference type="ARBA" id="ARBA00023136"/>
    </source>
</evidence>
<evidence type="ECO:0000256" key="1">
    <source>
        <dbReference type="ARBA" id="ARBA00022729"/>
    </source>
</evidence>
<evidence type="ECO:0000256" key="3">
    <source>
        <dbReference type="ARBA" id="ARBA00023139"/>
    </source>
</evidence>
<dbReference type="SUPFAM" id="SSF54427">
    <property type="entry name" value="NTF2-like"/>
    <property type="match status" value="1"/>
</dbReference>
<evidence type="ECO:0000256" key="4">
    <source>
        <dbReference type="ARBA" id="ARBA00023288"/>
    </source>
</evidence>
<dbReference type="Gene3D" id="2.40.128.200">
    <property type="match status" value="1"/>
</dbReference>
<dbReference type="InterPro" id="IPR036328">
    <property type="entry name" value="MliC_sf"/>
</dbReference>
<reference evidence="7 8" key="1">
    <citation type="submission" date="2023-12" db="EMBL/GenBank/DDBJ databases">
        <title>Gut-associated functions are favored during microbiome assembly across C. elegans life.</title>
        <authorList>
            <person name="Zimmermann J."/>
        </authorList>
    </citation>
    <scope>NUCLEOTIDE SEQUENCE [LARGE SCALE GENOMIC DNA]</scope>
    <source>
        <strain evidence="7 8">JUb134</strain>
    </source>
</reference>
<feature type="domain" description="C-type lysozyme inhibitor" evidence="6">
    <location>
        <begin position="214"/>
        <end position="280"/>
    </location>
</feature>
<gene>
    <name evidence="7" type="ORF">WH159_00445</name>
</gene>
<feature type="region of interest" description="Disordered" evidence="5">
    <location>
        <begin position="18"/>
        <end position="80"/>
    </location>
</feature>
<keyword evidence="3" id="KW-0564">Palmitate</keyword>
<dbReference type="SUPFAM" id="SSF141488">
    <property type="entry name" value="YdhA-like"/>
    <property type="match status" value="1"/>
</dbReference>
<dbReference type="InterPro" id="IPR032710">
    <property type="entry name" value="NTF2-like_dom_sf"/>
</dbReference>
<evidence type="ECO:0000313" key="8">
    <source>
        <dbReference type="Proteomes" id="UP001380365"/>
    </source>
</evidence>
<name>A0ABU8PZV4_9SPHN</name>
<keyword evidence="2" id="KW-0472">Membrane</keyword>
<comment type="caution">
    <text evidence="7">The sequence shown here is derived from an EMBL/GenBank/DDBJ whole genome shotgun (WGS) entry which is preliminary data.</text>
</comment>
<feature type="compositionally biased region" description="Low complexity" evidence="5">
    <location>
        <begin position="29"/>
        <end position="55"/>
    </location>
</feature>
<dbReference type="RefSeq" id="WP_132883426.1">
    <property type="nucleotide sequence ID" value="NZ_JBBGZA010000001.1"/>
</dbReference>